<feature type="region of interest" description="Disordered" evidence="6">
    <location>
        <begin position="202"/>
        <end position="286"/>
    </location>
</feature>
<comment type="caution">
    <text evidence="8">The sequence shown here is derived from an EMBL/GenBank/DDBJ whole genome shotgun (WGS) entry which is preliminary data.</text>
</comment>
<proteinExistence type="predicted"/>
<dbReference type="PROSITE" id="PS00028">
    <property type="entry name" value="ZINC_FINGER_C2H2_1"/>
    <property type="match status" value="2"/>
</dbReference>
<dbReference type="HOGENOM" id="CLU_049940_0_0_1"/>
<evidence type="ECO:0000256" key="2">
    <source>
        <dbReference type="ARBA" id="ARBA00022737"/>
    </source>
</evidence>
<dbReference type="FunFam" id="3.30.160.60:FF:000125">
    <property type="entry name" value="Putative zinc finger protein 143"/>
    <property type="match status" value="1"/>
</dbReference>
<dbReference type="PANTHER" id="PTHR23235">
    <property type="entry name" value="KRUEPPEL-LIKE TRANSCRIPTION FACTOR"/>
    <property type="match status" value="1"/>
</dbReference>
<feature type="region of interest" description="Disordered" evidence="6">
    <location>
        <begin position="393"/>
        <end position="424"/>
    </location>
</feature>
<protein>
    <submittedName>
        <fullName evidence="8">Cell wall transcription factor-like protein</fullName>
    </submittedName>
</protein>
<gene>
    <name evidence="8" type="ORF">ACRE_023020</name>
</gene>
<evidence type="ECO:0000256" key="5">
    <source>
        <dbReference type="PROSITE-ProRule" id="PRU00042"/>
    </source>
</evidence>
<evidence type="ECO:0000256" key="4">
    <source>
        <dbReference type="ARBA" id="ARBA00022833"/>
    </source>
</evidence>
<dbReference type="STRING" id="857340.A0A086TBR8"/>
<keyword evidence="4" id="KW-0862">Zinc</keyword>
<evidence type="ECO:0000313" key="8">
    <source>
        <dbReference type="EMBL" id="KFH46800.1"/>
    </source>
</evidence>
<keyword evidence="1" id="KW-0479">Metal-binding</keyword>
<dbReference type="EMBL" id="JPKY01000015">
    <property type="protein sequence ID" value="KFH46800.1"/>
    <property type="molecule type" value="Genomic_DNA"/>
</dbReference>
<evidence type="ECO:0000256" key="3">
    <source>
        <dbReference type="ARBA" id="ARBA00022771"/>
    </source>
</evidence>
<dbReference type="GO" id="GO:0008270">
    <property type="term" value="F:zinc ion binding"/>
    <property type="evidence" value="ECO:0007669"/>
    <property type="project" value="UniProtKB-KW"/>
</dbReference>
<keyword evidence="3 5" id="KW-0863">Zinc-finger</keyword>
<dbReference type="SMART" id="SM00355">
    <property type="entry name" value="ZnF_C2H2"/>
    <property type="match status" value="3"/>
</dbReference>
<dbReference type="GO" id="GO:0000978">
    <property type="term" value="F:RNA polymerase II cis-regulatory region sequence-specific DNA binding"/>
    <property type="evidence" value="ECO:0007669"/>
    <property type="project" value="TreeGrafter"/>
</dbReference>
<dbReference type="GO" id="GO:0000981">
    <property type="term" value="F:DNA-binding transcription factor activity, RNA polymerase II-specific"/>
    <property type="evidence" value="ECO:0007669"/>
    <property type="project" value="UniProtKB-ARBA"/>
</dbReference>
<reference evidence="9" key="1">
    <citation type="journal article" date="2014" name="Genome Announc.">
        <title>Genome sequence and annotation of Acremonium chrysogenum, producer of the beta-lactam antibiotic cephalosporin C.</title>
        <authorList>
            <person name="Terfehr D."/>
            <person name="Dahlmann T.A."/>
            <person name="Specht T."/>
            <person name="Zadra I."/>
            <person name="Kuernsteiner H."/>
            <person name="Kueck U."/>
        </authorList>
    </citation>
    <scope>NUCLEOTIDE SEQUENCE [LARGE SCALE GENOMIC DNA]</scope>
    <source>
        <strain evidence="9">ATCC 11550 / CBS 779.69 / DSM 880 / IAM 14645 / JCM 23072 / IMI 49137</strain>
    </source>
</reference>
<evidence type="ECO:0000259" key="7">
    <source>
        <dbReference type="PROSITE" id="PS50157"/>
    </source>
</evidence>
<feature type="domain" description="C2H2-type" evidence="7">
    <location>
        <begin position="324"/>
        <end position="354"/>
    </location>
</feature>
<dbReference type="Pfam" id="PF00096">
    <property type="entry name" value="zf-C2H2"/>
    <property type="match status" value="3"/>
</dbReference>
<feature type="compositionally biased region" description="Polar residues" evidence="6">
    <location>
        <begin position="258"/>
        <end position="269"/>
    </location>
</feature>
<feature type="domain" description="C2H2-type" evidence="7">
    <location>
        <begin position="355"/>
        <end position="382"/>
    </location>
</feature>
<dbReference type="AlphaFoldDB" id="A0A086TBR8"/>
<sequence length="424" mass="45968">MDLTPPSLTNSPYSPHRNSLDSPPPLINNNNNNNNSGMPTCSGASYASLASLDDSCGLGSLPYGSMVDPNLSHPVDIGGPFAPLDSIPHSVAWTTAALGSAPSPPASATSNTMSNLPTDYDSFSNYESAGHCSTSEYSRAASHSPAFLHTPPPSSTSTIGREAAAHSSRYSFGFAQDQLGSRANMGDALSYNSAREASRYPPGVLATSGHLSRTHLAPGGHGYLGGGIQPQAQAQSPMPTGIQPHTPDLQVMPPQPRQSPALSDASNGSLMRVKKRRQRPVRRHTTKEEANFQCTVRGCGKFFSRSYNFKSHMETHDDNREYPFPCQVQNCTKKFVRKTDLQRHHQSVHAKERNHKCDYCGRLFARKDTLRRHMEDGCSKRFEVGMLDGSSDTYSLNGRRDQEAKSSDIVPAGRPPLSSFYGPT</sequence>
<dbReference type="OrthoDB" id="6910977at2759"/>
<name>A0A086TBR8_HAPC1</name>
<dbReference type="InterPro" id="IPR013087">
    <property type="entry name" value="Znf_C2H2_type"/>
</dbReference>
<feature type="compositionally biased region" description="Polar residues" evidence="6">
    <location>
        <begin position="1"/>
        <end position="21"/>
    </location>
</feature>
<evidence type="ECO:0000256" key="6">
    <source>
        <dbReference type="SAM" id="MobiDB-lite"/>
    </source>
</evidence>
<organism evidence="8 9">
    <name type="scientific">Hapsidospora chrysogenum (strain ATCC 11550 / CBS 779.69 / DSM 880 / IAM 14645 / JCM 23072 / IMI 49137)</name>
    <name type="common">Acremonium chrysogenum</name>
    <dbReference type="NCBI Taxonomy" id="857340"/>
    <lineage>
        <taxon>Eukaryota</taxon>
        <taxon>Fungi</taxon>
        <taxon>Dikarya</taxon>
        <taxon>Ascomycota</taxon>
        <taxon>Pezizomycotina</taxon>
        <taxon>Sordariomycetes</taxon>
        <taxon>Hypocreomycetidae</taxon>
        <taxon>Hypocreales</taxon>
        <taxon>Bionectriaceae</taxon>
        <taxon>Hapsidospora</taxon>
    </lineage>
</organism>
<feature type="compositionally biased region" description="Basic residues" evidence="6">
    <location>
        <begin position="272"/>
        <end position="285"/>
    </location>
</feature>
<dbReference type="PANTHER" id="PTHR23235:SF120">
    <property type="entry name" value="KRUPPEL-LIKE FACTOR 15"/>
    <property type="match status" value="1"/>
</dbReference>
<accession>A0A086TBR8</accession>
<dbReference type="FunFam" id="3.30.160.60:FF:000446">
    <property type="entry name" value="Zinc finger protein"/>
    <property type="match status" value="1"/>
</dbReference>
<dbReference type="InterPro" id="IPR036236">
    <property type="entry name" value="Znf_C2H2_sf"/>
</dbReference>
<feature type="region of interest" description="Disordered" evidence="6">
    <location>
        <begin position="1"/>
        <end position="35"/>
    </location>
</feature>
<dbReference type="SUPFAM" id="SSF57667">
    <property type="entry name" value="beta-beta-alpha zinc fingers"/>
    <property type="match status" value="2"/>
</dbReference>
<evidence type="ECO:0000313" key="9">
    <source>
        <dbReference type="Proteomes" id="UP000029964"/>
    </source>
</evidence>
<feature type="region of interest" description="Disordered" evidence="6">
    <location>
        <begin position="143"/>
        <end position="162"/>
    </location>
</feature>
<feature type="compositionally biased region" description="Gly residues" evidence="6">
    <location>
        <begin position="219"/>
        <end position="228"/>
    </location>
</feature>
<dbReference type="PROSITE" id="PS50157">
    <property type="entry name" value="ZINC_FINGER_C2H2_2"/>
    <property type="match status" value="3"/>
</dbReference>
<dbReference type="Proteomes" id="UP000029964">
    <property type="component" value="Unassembled WGS sequence"/>
</dbReference>
<keyword evidence="9" id="KW-1185">Reference proteome</keyword>
<keyword evidence="2" id="KW-0677">Repeat</keyword>
<evidence type="ECO:0000256" key="1">
    <source>
        <dbReference type="ARBA" id="ARBA00022723"/>
    </source>
</evidence>
<feature type="domain" description="C2H2-type" evidence="7">
    <location>
        <begin position="292"/>
        <end position="321"/>
    </location>
</feature>
<dbReference type="Gene3D" id="3.30.160.60">
    <property type="entry name" value="Classic Zinc Finger"/>
    <property type="match status" value="3"/>
</dbReference>